<evidence type="ECO:0000313" key="1">
    <source>
        <dbReference type="EMBL" id="KAB8291220.1"/>
    </source>
</evidence>
<keyword evidence="2" id="KW-1185">Reference proteome</keyword>
<organism evidence="1 2">
    <name type="scientific">Monilinia laxa</name>
    <name type="common">Brown rot fungus</name>
    <name type="synonym">Sclerotinia laxa</name>
    <dbReference type="NCBI Taxonomy" id="61186"/>
    <lineage>
        <taxon>Eukaryota</taxon>
        <taxon>Fungi</taxon>
        <taxon>Dikarya</taxon>
        <taxon>Ascomycota</taxon>
        <taxon>Pezizomycotina</taxon>
        <taxon>Leotiomycetes</taxon>
        <taxon>Helotiales</taxon>
        <taxon>Sclerotiniaceae</taxon>
        <taxon>Monilinia</taxon>
    </lineage>
</organism>
<evidence type="ECO:0000313" key="2">
    <source>
        <dbReference type="Proteomes" id="UP000326757"/>
    </source>
</evidence>
<dbReference type="Proteomes" id="UP000326757">
    <property type="component" value="Unassembled WGS sequence"/>
</dbReference>
<dbReference type="Gene3D" id="3.30.559.10">
    <property type="entry name" value="Chloramphenicol acetyltransferase-like domain"/>
    <property type="match status" value="1"/>
</dbReference>
<evidence type="ECO:0008006" key="3">
    <source>
        <dbReference type="Google" id="ProtNLM"/>
    </source>
</evidence>
<dbReference type="PANTHER" id="PTHR42034:SF1">
    <property type="entry name" value="CONDENSATION DOMAIN-CONTAINING PROTEIN"/>
    <property type="match status" value="1"/>
</dbReference>
<comment type="caution">
    <text evidence="1">The sequence shown here is derived from an EMBL/GenBank/DDBJ whole genome shotgun (WGS) entry which is preliminary data.</text>
</comment>
<dbReference type="OrthoDB" id="2548233at2759"/>
<dbReference type="AlphaFoldDB" id="A0A5N6JSU2"/>
<name>A0A5N6JSU2_MONLA</name>
<dbReference type="EMBL" id="VIGI01000015">
    <property type="protein sequence ID" value="KAB8291220.1"/>
    <property type="molecule type" value="Genomic_DNA"/>
</dbReference>
<protein>
    <recommendedName>
        <fullName evidence="3">Condensation domain-containing protein</fullName>
    </recommendedName>
</protein>
<dbReference type="InterPro" id="IPR023213">
    <property type="entry name" value="CAT-like_dom_sf"/>
</dbReference>
<dbReference type="PANTHER" id="PTHR42034">
    <property type="entry name" value="CHROMOSOME 7, WHOLE GENOME SHOTGUN SEQUENCE-RELATED"/>
    <property type="match status" value="1"/>
</dbReference>
<gene>
    <name evidence="1" type="ORF">EYC80_009907</name>
</gene>
<reference evidence="1 2" key="1">
    <citation type="submission" date="2019-06" db="EMBL/GenBank/DDBJ databases">
        <title>Genome Sequence of the Brown Rot Fungal Pathogen Monilinia laxa.</title>
        <authorList>
            <person name="De Miccolis Angelini R.M."/>
            <person name="Landi L."/>
            <person name="Abate D."/>
            <person name="Pollastro S."/>
            <person name="Romanazzi G."/>
            <person name="Faretra F."/>
        </authorList>
    </citation>
    <scope>NUCLEOTIDE SEQUENCE [LARGE SCALE GENOMIC DNA]</scope>
    <source>
        <strain evidence="1 2">Mlax316</strain>
    </source>
</reference>
<accession>A0A5N6JSU2</accession>
<proteinExistence type="predicted"/>
<sequence>MLATRSHNYPWKLVIPGSFTQEYDSFQSVQVSWNKIDDEERRLHLLASYVQIESNMPDLETRLRKAWLAARYFHPGIAIRLEEYYKSYKVPTDDELNAWLNKTFLIAPCGTADEFQRKHIGTEPHAQLYWFHKTQELLIIAHHTLFDAGGLWLFWESYLELVASPKTVHFGDEWRNLPLARDDLLGLPRYPNLAGYTKGLEVITDCLKPEVVELPTLNTRMSSDGQIITNGKSHNGFLRVILPPDQSMAIVQSCKHRGVTITSAIFVALALTCRKFQSEYGKAGRYAACFHNFDSRPWFPKEATKLRNAGNDPHAMIPFAIDLENKGFDEILASTDEKFRSLRTEFGKDPAGLDALSLMLKGLLDLKGPVATFPGFTSFGVGDRIIKTEYNNEAGNSIKIVDTYHWIHNMVKGMNAVCVYSWKGRMILGGCFNEAWHSEDMFRRLFQESFDLLLCKFDLKKEKL</sequence>